<reference evidence="9 10" key="1">
    <citation type="journal article" date="2021" name="Elife">
        <title>Chloroplast acquisition without the gene transfer in kleptoplastic sea slugs, Plakobranchus ocellatus.</title>
        <authorList>
            <person name="Maeda T."/>
            <person name="Takahashi S."/>
            <person name="Yoshida T."/>
            <person name="Shimamura S."/>
            <person name="Takaki Y."/>
            <person name="Nagai Y."/>
            <person name="Toyoda A."/>
            <person name="Suzuki Y."/>
            <person name="Arimoto A."/>
            <person name="Ishii H."/>
            <person name="Satoh N."/>
            <person name="Nishiyama T."/>
            <person name="Hasebe M."/>
            <person name="Maruyama T."/>
            <person name="Minagawa J."/>
            <person name="Obokata J."/>
            <person name="Shigenobu S."/>
        </authorList>
    </citation>
    <scope>NUCLEOTIDE SEQUENCE [LARGE SCALE GENOMIC DNA]</scope>
</reference>
<comment type="subcellular location">
    <subcellularLocation>
        <location evidence="1">Cell membrane</location>
        <topology evidence="1">Multi-pass membrane protein</topology>
    </subcellularLocation>
</comment>
<dbReference type="Gene3D" id="1.20.1070.10">
    <property type="entry name" value="Rhodopsin 7-helix transmembrane proteins"/>
    <property type="match status" value="1"/>
</dbReference>
<dbReference type="SUPFAM" id="SSF81321">
    <property type="entry name" value="Family A G protein-coupled receptor-like"/>
    <property type="match status" value="1"/>
</dbReference>
<dbReference type="GO" id="GO:0004930">
    <property type="term" value="F:G protein-coupled receptor activity"/>
    <property type="evidence" value="ECO:0007669"/>
    <property type="project" value="TreeGrafter"/>
</dbReference>
<dbReference type="EMBL" id="BMAT01002766">
    <property type="protein sequence ID" value="GFS13326.1"/>
    <property type="molecule type" value="Genomic_DNA"/>
</dbReference>
<proteinExistence type="predicted"/>
<dbReference type="Proteomes" id="UP000762676">
    <property type="component" value="Unassembled WGS sequence"/>
</dbReference>
<dbReference type="InterPro" id="IPR017452">
    <property type="entry name" value="GPCR_Rhodpsn_7TM"/>
</dbReference>
<dbReference type="GO" id="GO:0005886">
    <property type="term" value="C:plasma membrane"/>
    <property type="evidence" value="ECO:0007669"/>
    <property type="project" value="UniProtKB-SubCell"/>
</dbReference>
<feature type="transmembrane region" description="Helical" evidence="7">
    <location>
        <begin position="106"/>
        <end position="129"/>
    </location>
</feature>
<comment type="caution">
    <text evidence="9">The sequence shown here is derived from an EMBL/GenBank/DDBJ whole genome shotgun (WGS) entry which is preliminary data.</text>
</comment>
<evidence type="ECO:0000259" key="8">
    <source>
        <dbReference type="PROSITE" id="PS50262"/>
    </source>
</evidence>
<dbReference type="PROSITE" id="PS50262">
    <property type="entry name" value="G_PROTEIN_RECEP_F1_2"/>
    <property type="match status" value="1"/>
</dbReference>
<feature type="transmembrane region" description="Helical" evidence="7">
    <location>
        <begin position="194"/>
        <end position="213"/>
    </location>
</feature>
<evidence type="ECO:0000256" key="7">
    <source>
        <dbReference type="SAM" id="Phobius"/>
    </source>
</evidence>
<evidence type="ECO:0000256" key="3">
    <source>
        <dbReference type="ARBA" id="ARBA00022692"/>
    </source>
</evidence>
<dbReference type="CDD" id="cd00637">
    <property type="entry name" value="7tm_classA_rhodopsin-like"/>
    <property type="match status" value="1"/>
</dbReference>
<evidence type="ECO:0000256" key="1">
    <source>
        <dbReference type="ARBA" id="ARBA00004651"/>
    </source>
</evidence>
<keyword evidence="2" id="KW-1003">Cell membrane</keyword>
<accession>A0AAV4IXU4</accession>
<keyword evidence="4 7" id="KW-1133">Transmembrane helix</keyword>
<evidence type="ECO:0000256" key="2">
    <source>
        <dbReference type="ARBA" id="ARBA00022475"/>
    </source>
</evidence>
<evidence type="ECO:0000256" key="6">
    <source>
        <dbReference type="ARBA" id="ARBA00023170"/>
    </source>
</evidence>
<dbReference type="AlphaFoldDB" id="A0AAV4IXU4"/>
<feature type="transmembrane region" description="Helical" evidence="7">
    <location>
        <begin position="154"/>
        <end position="174"/>
    </location>
</feature>
<keyword evidence="6 9" id="KW-0675">Receptor</keyword>
<dbReference type="GO" id="GO:0042277">
    <property type="term" value="F:peptide binding"/>
    <property type="evidence" value="ECO:0007669"/>
    <property type="project" value="TreeGrafter"/>
</dbReference>
<dbReference type="PANTHER" id="PTHR24241">
    <property type="entry name" value="NEUROPEPTIDE RECEPTOR-RELATED G-PROTEIN COUPLED RECEPTOR"/>
    <property type="match status" value="1"/>
</dbReference>
<keyword evidence="5 7" id="KW-0472">Membrane</keyword>
<evidence type="ECO:0000256" key="5">
    <source>
        <dbReference type="ARBA" id="ARBA00023136"/>
    </source>
</evidence>
<evidence type="ECO:0000313" key="10">
    <source>
        <dbReference type="Proteomes" id="UP000762676"/>
    </source>
</evidence>
<organism evidence="9 10">
    <name type="scientific">Elysia marginata</name>
    <dbReference type="NCBI Taxonomy" id="1093978"/>
    <lineage>
        <taxon>Eukaryota</taxon>
        <taxon>Metazoa</taxon>
        <taxon>Spiralia</taxon>
        <taxon>Lophotrochozoa</taxon>
        <taxon>Mollusca</taxon>
        <taxon>Gastropoda</taxon>
        <taxon>Heterobranchia</taxon>
        <taxon>Euthyneura</taxon>
        <taxon>Panpulmonata</taxon>
        <taxon>Sacoglossa</taxon>
        <taxon>Placobranchoidea</taxon>
        <taxon>Plakobranchidae</taxon>
        <taxon>Elysia</taxon>
    </lineage>
</organism>
<feature type="transmembrane region" description="Helical" evidence="7">
    <location>
        <begin position="20"/>
        <end position="42"/>
    </location>
</feature>
<dbReference type="GO" id="GO:0032870">
    <property type="term" value="P:cellular response to hormone stimulus"/>
    <property type="evidence" value="ECO:0007669"/>
    <property type="project" value="TreeGrafter"/>
</dbReference>
<feature type="transmembrane region" description="Helical" evidence="7">
    <location>
        <begin position="63"/>
        <end position="86"/>
    </location>
</feature>
<feature type="domain" description="G-protein coupled receptors family 1 profile" evidence="8">
    <location>
        <begin position="35"/>
        <end position="210"/>
    </location>
</feature>
<name>A0AAV4IXU4_9GAST</name>
<evidence type="ECO:0000256" key="4">
    <source>
        <dbReference type="ARBA" id="ARBA00022989"/>
    </source>
</evidence>
<evidence type="ECO:0000313" key="9">
    <source>
        <dbReference type="EMBL" id="GFS13326.1"/>
    </source>
</evidence>
<dbReference type="PANTHER" id="PTHR24241:SF76">
    <property type="entry name" value="NEUROPEPTIDE SIFAMIDE RECEPTOR"/>
    <property type="match status" value="1"/>
</dbReference>
<protein>
    <submittedName>
        <fullName evidence="9">Chemosensory receptor B</fullName>
    </submittedName>
</protein>
<keyword evidence="3 7" id="KW-0812">Transmembrane</keyword>
<gene>
    <name evidence="9" type="ORF">ElyMa_001393700</name>
</gene>
<sequence length="243" mass="27556">MQLHPKIRFYPGYTASQFLFIYSICIKSINALDAWVTVILTYERLFCIVAPLKVKLVFTRTSIVCAILVGVLYEVIALAIFFYAFFHMKESTHAYTLMDNAITAGAVIPNFVFYLAIILGTALLVIMFIRSVRIRNSLRGKEATQKLSSKEMRIIKSVIGVCVLYVVTCAPLNVYDAASTLKIFIDNSFLFDRLAYLTKSFNHAGNIFVYLAINSNFRRQLISLFCPCRKLEKTTSKTTKESS</sequence>
<keyword evidence="10" id="KW-1185">Reference proteome</keyword>